<organism evidence="1 2">
    <name type="scientific">Kineococcus mangrovi</name>
    <dbReference type="NCBI Taxonomy" id="1660183"/>
    <lineage>
        <taxon>Bacteria</taxon>
        <taxon>Bacillati</taxon>
        <taxon>Actinomycetota</taxon>
        <taxon>Actinomycetes</taxon>
        <taxon>Kineosporiales</taxon>
        <taxon>Kineosporiaceae</taxon>
        <taxon>Kineococcus</taxon>
    </lineage>
</organism>
<dbReference type="EMBL" id="JBGGTQ010000006">
    <property type="protein sequence ID" value="MEZ0493419.1"/>
    <property type="molecule type" value="Genomic_DNA"/>
</dbReference>
<gene>
    <name evidence="1" type="ORF">AB2L28_14360</name>
</gene>
<name>A0ABV4I737_9ACTN</name>
<proteinExistence type="predicted"/>
<reference evidence="1 2" key="1">
    <citation type="submission" date="2024-07" db="EMBL/GenBank/DDBJ databases">
        <authorList>
            <person name="Thanompreechachai J."/>
            <person name="Duangmal K."/>
        </authorList>
    </citation>
    <scope>NUCLEOTIDE SEQUENCE [LARGE SCALE GENOMIC DNA]</scope>
    <source>
        <strain evidence="1 2">TBRC 1896</strain>
    </source>
</reference>
<accession>A0ABV4I737</accession>
<evidence type="ECO:0000313" key="1">
    <source>
        <dbReference type="EMBL" id="MEZ0493419.1"/>
    </source>
</evidence>
<protein>
    <submittedName>
        <fullName evidence="1">Uncharacterized protein</fullName>
    </submittedName>
</protein>
<dbReference type="Proteomes" id="UP001566476">
    <property type="component" value="Unassembled WGS sequence"/>
</dbReference>
<dbReference type="RefSeq" id="WP_370719663.1">
    <property type="nucleotide sequence ID" value="NZ_JBGGTQ010000006.1"/>
</dbReference>
<keyword evidence="2" id="KW-1185">Reference proteome</keyword>
<sequence>MGTETHLLATADGQVLQVPLTCRGAPWSAQRTRRSPR</sequence>
<evidence type="ECO:0000313" key="2">
    <source>
        <dbReference type="Proteomes" id="UP001566476"/>
    </source>
</evidence>
<comment type="caution">
    <text evidence="1">The sequence shown here is derived from an EMBL/GenBank/DDBJ whole genome shotgun (WGS) entry which is preliminary data.</text>
</comment>